<sequence length="281" mass="30541">MDRPVQRAHGRIGVRSVPAAGPGDHRLYRRRAMIELYGMSSPNVRKIAIALEEMGLAYAVRHVAVFRGRQFDPAFLALNPIAKVPVLVDPDGPAGGEPIFESGAILTYLAECHGRDYLPVAGPARYAVLKWLFLQVANVGPALGNNSHFRRIADDNAYAAGRFRRMAAQVYRALDTRLAEAAFLGGADYSIADMATFPWARYFHRHGMRDADCPHLVAWMDTVAARPAVIRSEAVLAAMGRQDAADMAAATPEERERFLGLHIPAPTAAQAAAGRATSDRG</sequence>
<dbReference type="SFLD" id="SFLDG00358">
    <property type="entry name" value="Main_(cytGST)"/>
    <property type="match status" value="1"/>
</dbReference>
<keyword evidence="4" id="KW-0808">Transferase</keyword>
<keyword evidence="5" id="KW-1185">Reference proteome</keyword>
<evidence type="ECO:0000259" key="2">
    <source>
        <dbReference type="PROSITE" id="PS50404"/>
    </source>
</evidence>
<dbReference type="SFLD" id="SFLDG01151">
    <property type="entry name" value="Main.2:_Nu-like"/>
    <property type="match status" value="1"/>
</dbReference>
<organism evidence="4 5">
    <name type="scientific">Alterirhizorhabdus solaris</name>
    <dbReference type="NCBI Taxonomy" id="2529389"/>
    <lineage>
        <taxon>Bacteria</taxon>
        <taxon>Pseudomonadati</taxon>
        <taxon>Pseudomonadota</taxon>
        <taxon>Alphaproteobacteria</taxon>
        <taxon>Sphingomonadales</taxon>
        <taxon>Rhizorhabdaceae</taxon>
        <taxon>Alterirhizorhabdus</taxon>
    </lineage>
</organism>
<feature type="domain" description="GST N-terminal" evidence="2">
    <location>
        <begin position="31"/>
        <end position="117"/>
    </location>
</feature>
<reference evidence="4 5" key="1">
    <citation type="submission" date="2019-07" db="EMBL/GenBank/DDBJ databases">
        <title>Sphingomonas solaris sp. nov., isolated from a solar panel from Boston, Massachusetts.</title>
        <authorList>
            <person name="Tanner K."/>
            <person name="Pascual J."/>
            <person name="Mancuso C."/>
            <person name="Pereto J."/>
            <person name="Khalil A."/>
            <person name="Vilanova C."/>
        </authorList>
    </citation>
    <scope>NUCLEOTIDE SEQUENCE [LARGE SCALE GENOMIC DNA]</scope>
    <source>
        <strain evidence="4 5">R4DWN</strain>
    </source>
</reference>
<dbReference type="Proteomes" id="UP000318681">
    <property type="component" value="Unassembled WGS sequence"/>
</dbReference>
<protein>
    <submittedName>
        <fullName evidence="4">Glutathione S-transferase family protein</fullName>
    </submittedName>
</protein>
<dbReference type="Pfam" id="PF00043">
    <property type="entry name" value="GST_C"/>
    <property type="match status" value="1"/>
</dbReference>
<proteinExistence type="inferred from homology"/>
<dbReference type="PROSITE" id="PS50404">
    <property type="entry name" value="GST_NTER"/>
    <property type="match status" value="1"/>
</dbReference>
<dbReference type="InterPro" id="IPR004045">
    <property type="entry name" value="Glutathione_S-Trfase_N"/>
</dbReference>
<dbReference type="Gene3D" id="1.20.1050.10">
    <property type="match status" value="1"/>
</dbReference>
<feature type="domain" description="GST C-terminal" evidence="3">
    <location>
        <begin position="121"/>
        <end position="247"/>
    </location>
</feature>
<comment type="similarity">
    <text evidence="1">Belongs to the GST superfamily.</text>
</comment>
<dbReference type="PROSITE" id="PS50405">
    <property type="entry name" value="GST_CTER"/>
    <property type="match status" value="1"/>
</dbReference>
<dbReference type="InterPro" id="IPR036282">
    <property type="entry name" value="Glutathione-S-Trfase_C_sf"/>
</dbReference>
<dbReference type="InterPro" id="IPR040079">
    <property type="entry name" value="Glutathione_S-Trfase"/>
</dbReference>
<dbReference type="OrthoDB" id="9803562at2"/>
<dbReference type="CDD" id="cd03048">
    <property type="entry name" value="GST_N_Ure2p_like"/>
    <property type="match status" value="1"/>
</dbReference>
<evidence type="ECO:0000256" key="1">
    <source>
        <dbReference type="RuleBase" id="RU003494"/>
    </source>
</evidence>
<dbReference type="Pfam" id="PF02798">
    <property type="entry name" value="GST_N"/>
    <property type="match status" value="1"/>
</dbReference>
<dbReference type="GO" id="GO:0016740">
    <property type="term" value="F:transferase activity"/>
    <property type="evidence" value="ECO:0007669"/>
    <property type="project" value="UniProtKB-KW"/>
</dbReference>
<dbReference type="EMBL" id="VNIM01000008">
    <property type="protein sequence ID" value="TVV76658.1"/>
    <property type="molecule type" value="Genomic_DNA"/>
</dbReference>
<dbReference type="InterPro" id="IPR010987">
    <property type="entry name" value="Glutathione-S-Trfase_C-like"/>
</dbReference>
<dbReference type="AlphaFoldDB" id="A0A558RBF2"/>
<dbReference type="PANTHER" id="PTHR44051">
    <property type="entry name" value="GLUTATHIONE S-TRANSFERASE-RELATED"/>
    <property type="match status" value="1"/>
</dbReference>
<dbReference type="InterPro" id="IPR036249">
    <property type="entry name" value="Thioredoxin-like_sf"/>
</dbReference>
<dbReference type="SUPFAM" id="SSF52833">
    <property type="entry name" value="Thioredoxin-like"/>
    <property type="match status" value="1"/>
</dbReference>
<accession>A0A558RBF2</accession>
<name>A0A558RBF2_9SPHN</name>
<dbReference type="InterPro" id="IPR004046">
    <property type="entry name" value="GST_C"/>
</dbReference>
<evidence type="ECO:0000313" key="5">
    <source>
        <dbReference type="Proteomes" id="UP000318681"/>
    </source>
</evidence>
<dbReference type="SUPFAM" id="SSF47616">
    <property type="entry name" value="GST C-terminal domain-like"/>
    <property type="match status" value="1"/>
</dbReference>
<dbReference type="SFLD" id="SFLDS00019">
    <property type="entry name" value="Glutathione_Transferase_(cytos"/>
    <property type="match status" value="1"/>
</dbReference>
<evidence type="ECO:0000259" key="3">
    <source>
        <dbReference type="PROSITE" id="PS50405"/>
    </source>
</evidence>
<dbReference type="Gene3D" id="3.40.30.10">
    <property type="entry name" value="Glutaredoxin"/>
    <property type="match status" value="1"/>
</dbReference>
<gene>
    <name evidence="4" type="ORF">FOY91_03770</name>
</gene>
<evidence type="ECO:0000313" key="4">
    <source>
        <dbReference type="EMBL" id="TVV76658.1"/>
    </source>
</evidence>
<dbReference type="PANTHER" id="PTHR44051:SF8">
    <property type="entry name" value="GLUTATHIONE S-TRANSFERASE GSTA"/>
    <property type="match status" value="1"/>
</dbReference>
<comment type="caution">
    <text evidence="4">The sequence shown here is derived from an EMBL/GenBank/DDBJ whole genome shotgun (WGS) entry which is preliminary data.</text>
</comment>